<sequence>MKHKTVHTSIPRVESEHTVRFSSLSTPTLVGTLVLLFAPAIVYSMVFSVELWSVQAQKIMTACAACLFLSHFGPKYYEENIVENVKITCKKNAENIAILKVIESSLSQYRPTFWGLSGHTQSVMFAYWPLSIVFNVGKDSALQFERETLTMSDGGIVQLDWANHDGYELVSEEFGSNSTPLGADLNWVKEAPILLILPGVVGKSANAYVHRLGVVARKAGYRVCVKGYRGIDAPMTAFLPETV</sequence>
<organism evidence="2 3">
    <name type="scientific">Sphaeroforma arctica JP610</name>
    <dbReference type="NCBI Taxonomy" id="667725"/>
    <lineage>
        <taxon>Eukaryota</taxon>
        <taxon>Ichthyosporea</taxon>
        <taxon>Ichthyophonida</taxon>
        <taxon>Sphaeroforma</taxon>
    </lineage>
</organism>
<dbReference type="PANTHER" id="PTHR10794">
    <property type="entry name" value="ABHYDROLASE DOMAIN-CONTAINING PROTEIN"/>
    <property type="match status" value="1"/>
</dbReference>
<protein>
    <submittedName>
        <fullName evidence="2">Uncharacterized protein</fullName>
    </submittedName>
</protein>
<feature type="transmembrane region" description="Helical" evidence="1">
    <location>
        <begin position="29"/>
        <end position="52"/>
    </location>
</feature>
<keyword evidence="1" id="KW-0472">Membrane</keyword>
<keyword evidence="1" id="KW-1133">Transmembrane helix</keyword>
<dbReference type="InterPro" id="IPR050960">
    <property type="entry name" value="AB_hydrolase_4_sf"/>
</dbReference>
<dbReference type="AlphaFoldDB" id="A0A0L0FGM5"/>
<name>A0A0L0FGM5_9EUKA</name>
<dbReference type="GeneID" id="25912054"/>
<dbReference type="Proteomes" id="UP000054560">
    <property type="component" value="Unassembled WGS sequence"/>
</dbReference>
<dbReference type="RefSeq" id="XP_014149836.1">
    <property type="nucleotide sequence ID" value="XM_014294361.1"/>
</dbReference>
<keyword evidence="1" id="KW-0812">Transmembrane</keyword>
<dbReference type="EMBL" id="KQ243344">
    <property type="protein sequence ID" value="KNC75934.1"/>
    <property type="molecule type" value="Genomic_DNA"/>
</dbReference>
<evidence type="ECO:0000313" key="2">
    <source>
        <dbReference type="EMBL" id="KNC75934.1"/>
    </source>
</evidence>
<dbReference type="OrthoDB" id="437070at2759"/>
<accession>A0A0L0FGM5</accession>
<dbReference type="GO" id="GO:0047372">
    <property type="term" value="F:monoacylglycerol lipase activity"/>
    <property type="evidence" value="ECO:0007669"/>
    <property type="project" value="TreeGrafter"/>
</dbReference>
<gene>
    <name evidence="2" type="ORF">SARC_11550</name>
</gene>
<evidence type="ECO:0000256" key="1">
    <source>
        <dbReference type="SAM" id="Phobius"/>
    </source>
</evidence>
<evidence type="ECO:0000313" key="3">
    <source>
        <dbReference type="Proteomes" id="UP000054560"/>
    </source>
</evidence>
<dbReference type="PANTHER" id="PTHR10794:SF63">
    <property type="entry name" value="ALPHA_BETA HYDROLASE 1, ISOFORM A"/>
    <property type="match status" value="1"/>
</dbReference>
<proteinExistence type="predicted"/>
<dbReference type="eggNOG" id="KOG1838">
    <property type="taxonomic scope" value="Eukaryota"/>
</dbReference>
<reference evidence="2 3" key="1">
    <citation type="submission" date="2011-02" db="EMBL/GenBank/DDBJ databases">
        <title>The Genome Sequence of Sphaeroforma arctica JP610.</title>
        <authorList>
            <consortium name="The Broad Institute Genome Sequencing Platform"/>
            <person name="Russ C."/>
            <person name="Cuomo C."/>
            <person name="Young S.K."/>
            <person name="Zeng Q."/>
            <person name="Gargeya S."/>
            <person name="Alvarado L."/>
            <person name="Berlin A."/>
            <person name="Chapman S.B."/>
            <person name="Chen Z."/>
            <person name="Freedman E."/>
            <person name="Gellesch M."/>
            <person name="Goldberg J."/>
            <person name="Griggs A."/>
            <person name="Gujja S."/>
            <person name="Heilman E."/>
            <person name="Heiman D."/>
            <person name="Howarth C."/>
            <person name="Mehta T."/>
            <person name="Neiman D."/>
            <person name="Pearson M."/>
            <person name="Roberts A."/>
            <person name="Saif S."/>
            <person name="Shea T."/>
            <person name="Shenoy N."/>
            <person name="Sisk P."/>
            <person name="Stolte C."/>
            <person name="Sykes S."/>
            <person name="White J."/>
            <person name="Yandava C."/>
            <person name="Burger G."/>
            <person name="Gray M.W."/>
            <person name="Holland P.W.H."/>
            <person name="King N."/>
            <person name="Lang F.B.F."/>
            <person name="Roger A.J."/>
            <person name="Ruiz-Trillo I."/>
            <person name="Haas B."/>
            <person name="Nusbaum C."/>
            <person name="Birren B."/>
        </authorList>
    </citation>
    <scope>NUCLEOTIDE SEQUENCE [LARGE SCALE GENOMIC DNA]</scope>
    <source>
        <strain evidence="2 3">JP610</strain>
    </source>
</reference>
<dbReference type="GO" id="GO:0034338">
    <property type="term" value="F:short-chain carboxylesterase activity"/>
    <property type="evidence" value="ECO:0007669"/>
    <property type="project" value="TreeGrafter"/>
</dbReference>
<dbReference type="STRING" id="667725.A0A0L0FGM5"/>
<keyword evidence="3" id="KW-1185">Reference proteome</keyword>